<dbReference type="Gene3D" id="3.40.50.620">
    <property type="entry name" value="HUPs"/>
    <property type="match status" value="2"/>
</dbReference>
<dbReference type="Pfam" id="PF00582">
    <property type="entry name" value="Usp"/>
    <property type="match status" value="1"/>
</dbReference>
<keyword evidence="4" id="KW-1185">Reference proteome</keyword>
<protein>
    <submittedName>
        <fullName evidence="3">Nucleotide-binding universal stress protein, UspA family</fullName>
    </submittedName>
</protein>
<proteinExistence type="inferred from homology"/>
<dbReference type="Proteomes" id="UP000199469">
    <property type="component" value="Unassembled WGS sequence"/>
</dbReference>
<dbReference type="PANTHER" id="PTHR46268:SF6">
    <property type="entry name" value="UNIVERSAL STRESS PROTEIN UP12"/>
    <property type="match status" value="1"/>
</dbReference>
<feature type="domain" description="UspA" evidence="2">
    <location>
        <begin position="1"/>
        <end position="153"/>
    </location>
</feature>
<evidence type="ECO:0000313" key="4">
    <source>
        <dbReference type="Proteomes" id="UP000199469"/>
    </source>
</evidence>
<gene>
    <name evidence="3" type="ORF">SAMN05421841_1289</name>
</gene>
<dbReference type="InterPro" id="IPR006015">
    <property type="entry name" value="Universal_stress_UspA"/>
</dbReference>
<dbReference type="RefSeq" id="WP_089792777.1">
    <property type="nucleotide sequence ID" value="NZ_FOIU01000001.1"/>
</dbReference>
<dbReference type="OrthoDB" id="9788959at2"/>
<dbReference type="SUPFAM" id="SSF52402">
    <property type="entry name" value="Adenine nucleotide alpha hydrolases-like"/>
    <property type="match status" value="2"/>
</dbReference>
<evidence type="ECO:0000259" key="2">
    <source>
        <dbReference type="Pfam" id="PF00582"/>
    </source>
</evidence>
<dbReference type="AlphaFoldDB" id="A0A1I0PLK0"/>
<accession>A0A1I0PLK0</accession>
<evidence type="ECO:0000256" key="1">
    <source>
        <dbReference type="ARBA" id="ARBA00008791"/>
    </source>
</evidence>
<comment type="similarity">
    <text evidence="1">Belongs to the universal stress protein A family.</text>
</comment>
<reference evidence="4" key="1">
    <citation type="submission" date="2016-10" db="EMBL/GenBank/DDBJ databases">
        <authorList>
            <person name="Varghese N."/>
            <person name="Submissions S."/>
        </authorList>
    </citation>
    <scope>NUCLEOTIDE SEQUENCE [LARGE SCALE GENOMIC DNA]</scope>
    <source>
        <strain evidence="4">DSM 17724</strain>
    </source>
</reference>
<dbReference type="PANTHER" id="PTHR46268">
    <property type="entry name" value="STRESS RESPONSE PROTEIN NHAX"/>
    <property type="match status" value="1"/>
</dbReference>
<evidence type="ECO:0000313" key="3">
    <source>
        <dbReference type="EMBL" id="SEW15219.1"/>
    </source>
</evidence>
<dbReference type="STRING" id="356305.SAMN05421841_1289"/>
<dbReference type="EMBL" id="FOIU01000001">
    <property type="protein sequence ID" value="SEW15219.1"/>
    <property type="molecule type" value="Genomic_DNA"/>
</dbReference>
<organism evidence="3 4">
    <name type="scientific">Chryseobacterium wanjuense</name>
    <dbReference type="NCBI Taxonomy" id="356305"/>
    <lineage>
        <taxon>Bacteria</taxon>
        <taxon>Pseudomonadati</taxon>
        <taxon>Bacteroidota</taxon>
        <taxon>Flavobacteriia</taxon>
        <taxon>Flavobacteriales</taxon>
        <taxon>Weeksellaceae</taxon>
        <taxon>Chryseobacterium group</taxon>
        <taxon>Chryseobacterium</taxon>
    </lineage>
</organism>
<dbReference type="CDD" id="cd00293">
    <property type="entry name" value="USP-like"/>
    <property type="match status" value="1"/>
</dbReference>
<name>A0A1I0PLK0_9FLAO</name>
<dbReference type="PRINTS" id="PR01438">
    <property type="entry name" value="UNVRSLSTRESS"/>
</dbReference>
<dbReference type="InterPro" id="IPR014729">
    <property type="entry name" value="Rossmann-like_a/b/a_fold"/>
</dbReference>
<dbReference type="InterPro" id="IPR006016">
    <property type="entry name" value="UspA"/>
</dbReference>
<sequence>MRSILVPTDYSKPAKNAAYYALHVANALKANIELCHAFSLPFENPMLGQTAWALYEYPALQEENSEGLKKLVKKLEKKEKTLWGDEAFPFHPAISYTCEAGDAINIINNTAEKNQTLMIVMGMQGAGMFTRFIFGSNTLKMIEFTKHPLLIIPDGFEYKKPEKIAFATDLDKKDIKTAQSLLKLARYFDAEVLITHIIQSTNEVLQDKEYEHKKELFLKDLDGKICYNCIYSENIDYGLDILKDKDIDMMALGHHHQGFFSRITTRSHAEKQAAHMEIPLLILPEGGHIYF</sequence>